<accession>A0A4Q4N3R2</accession>
<dbReference type="Proteomes" id="UP000291422">
    <property type="component" value="Unassembled WGS sequence"/>
</dbReference>
<sequence>MHEVAADHMPYQGNLPRTEFMDQLPTSQPEIGTEFTAAAAFRKDLIPYCNDPTLYHWHA</sequence>
<dbReference type="EMBL" id="PDXD01000045">
    <property type="protein sequence ID" value="RYN69240.1"/>
    <property type="molecule type" value="Genomic_DNA"/>
</dbReference>
<feature type="region of interest" description="Disordered" evidence="1">
    <location>
        <begin position="1"/>
        <end position="20"/>
    </location>
</feature>
<name>A0A4Q4N3R2_ALTAL</name>
<organism evidence="2 3">
    <name type="scientific">Alternaria alternata</name>
    <name type="common">Alternaria rot fungus</name>
    <name type="synonym">Torula alternata</name>
    <dbReference type="NCBI Taxonomy" id="5599"/>
    <lineage>
        <taxon>Eukaryota</taxon>
        <taxon>Fungi</taxon>
        <taxon>Dikarya</taxon>
        <taxon>Ascomycota</taxon>
        <taxon>Pezizomycotina</taxon>
        <taxon>Dothideomycetes</taxon>
        <taxon>Pleosporomycetidae</taxon>
        <taxon>Pleosporales</taxon>
        <taxon>Pleosporineae</taxon>
        <taxon>Pleosporaceae</taxon>
        <taxon>Alternaria</taxon>
        <taxon>Alternaria sect. Alternaria</taxon>
        <taxon>Alternaria alternata complex</taxon>
    </lineage>
</organism>
<reference evidence="3" key="1">
    <citation type="journal article" date="2019" name="bioRxiv">
        <title>Genomics, evolutionary history and diagnostics of the Alternaria alternata species group including apple and Asian pear pathotypes.</title>
        <authorList>
            <person name="Armitage A.D."/>
            <person name="Cockerton H.M."/>
            <person name="Sreenivasaprasad S."/>
            <person name="Woodhall J.W."/>
            <person name="Lane C.R."/>
            <person name="Harrison R.J."/>
            <person name="Clarkson J.P."/>
        </authorList>
    </citation>
    <scope>NUCLEOTIDE SEQUENCE [LARGE SCALE GENOMIC DNA]</scope>
    <source>
        <strain evidence="3">FERA 1177</strain>
    </source>
</reference>
<dbReference type="AlphaFoldDB" id="A0A4Q4N3R2"/>
<evidence type="ECO:0000313" key="3">
    <source>
        <dbReference type="Proteomes" id="UP000291422"/>
    </source>
</evidence>
<evidence type="ECO:0000256" key="1">
    <source>
        <dbReference type="SAM" id="MobiDB-lite"/>
    </source>
</evidence>
<evidence type="ECO:0000313" key="2">
    <source>
        <dbReference type="EMBL" id="RYN69240.1"/>
    </source>
</evidence>
<gene>
    <name evidence="2" type="ORF">AA0117_g10956</name>
</gene>
<comment type="caution">
    <text evidence="2">The sequence shown here is derived from an EMBL/GenBank/DDBJ whole genome shotgun (WGS) entry which is preliminary data.</text>
</comment>
<proteinExistence type="predicted"/>
<protein>
    <submittedName>
        <fullName evidence="2">Uncharacterized protein</fullName>
    </submittedName>
</protein>